<dbReference type="PANTHER" id="PTHR43701">
    <property type="entry name" value="MEMBRANE TRANSPORTER PROTEIN MJ0441-RELATED"/>
    <property type="match status" value="1"/>
</dbReference>
<name>A0AAJ4RDQ8_9BACT</name>
<evidence type="ECO:0000313" key="8">
    <source>
        <dbReference type="Proteomes" id="UP000272781"/>
    </source>
</evidence>
<accession>A0AAJ4RDQ8</accession>
<evidence type="ECO:0000256" key="4">
    <source>
        <dbReference type="ARBA" id="ARBA00023136"/>
    </source>
</evidence>
<evidence type="ECO:0000313" key="9">
    <source>
        <dbReference type="Proteomes" id="UP000298805"/>
    </source>
</evidence>
<reference evidence="9" key="1">
    <citation type="submission" date="2018-03" db="EMBL/GenBank/DDBJ databases">
        <title>A comparative analysis of the Nautiliaceae.</title>
        <authorList>
            <person name="Grosche A."/>
            <person name="Smedile F."/>
            <person name="Vetriani C."/>
        </authorList>
    </citation>
    <scope>NUCLEOTIDE SEQUENCE [LARGE SCALE GENOMIC DNA]</scope>
    <source>
        <strain evidence="9">TB6</strain>
    </source>
</reference>
<dbReference type="EMBL" id="CP027432">
    <property type="protein sequence ID" value="QCI28567.1"/>
    <property type="molecule type" value="Genomic_DNA"/>
</dbReference>
<dbReference type="InterPro" id="IPR051598">
    <property type="entry name" value="TSUP/Inactive_protease-like"/>
</dbReference>
<proteinExistence type="inferred from homology"/>
<feature type="transmembrane region" description="Helical" evidence="5">
    <location>
        <begin position="166"/>
        <end position="188"/>
    </location>
</feature>
<sequence length="243" mass="26614">MFYIEVFFIVLALSTFFALGGVGSAVALVPILHMLGVNFNLSKAIGLFVNTSTTITATIMNIKRKVLDFKFAMPLALSLVFSAPIGAYLSKYIPQIYVKYLFIAFLLFAGTMLLFGKKEQKFKYDKPWVMVVLGAIVGVISGLLGIGGGSLLMPLLILLGFDAKKLAVTMSFVIPFSTFSAFLTYLSIVKIDWTLLGVATIAAILGGYIGNYIMHFHLNQKQIKKIIGVLLYIIAAKMLWSAL</sequence>
<evidence type="ECO:0000256" key="3">
    <source>
        <dbReference type="ARBA" id="ARBA00022989"/>
    </source>
</evidence>
<gene>
    <name evidence="6" type="ORF">C6V80_06205</name>
    <name evidence="7" type="ORF">EDC58_0185</name>
</gene>
<dbReference type="GO" id="GO:0005886">
    <property type="term" value="C:plasma membrane"/>
    <property type="evidence" value="ECO:0007669"/>
    <property type="project" value="UniProtKB-SubCell"/>
</dbReference>
<comment type="similarity">
    <text evidence="5">Belongs to the 4-toluene sulfonate uptake permease (TSUP) (TC 2.A.102) family.</text>
</comment>
<dbReference type="Proteomes" id="UP000298805">
    <property type="component" value="Chromosome"/>
</dbReference>
<feature type="transmembrane region" description="Helical" evidence="5">
    <location>
        <begin position="128"/>
        <end position="159"/>
    </location>
</feature>
<comment type="subcellular location">
    <subcellularLocation>
        <location evidence="5">Cell membrane</location>
        <topology evidence="5">Multi-pass membrane protein</topology>
    </subcellularLocation>
    <subcellularLocation>
        <location evidence="1">Membrane</location>
        <topology evidence="1">Multi-pass membrane protein</topology>
    </subcellularLocation>
</comment>
<keyword evidence="2 5" id="KW-0812">Transmembrane</keyword>
<keyword evidence="9" id="KW-1185">Reference proteome</keyword>
<reference evidence="6" key="3">
    <citation type="submission" date="2019-06" db="EMBL/GenBank/DDBJ databases">
        <title>A comparative analysis of the Nautiliaceae.</title>
        <authorList>
            <person name="Grosche A."/>
            <person name="Smedile F."/>
            <person name="Vetriani C."/>
        </authorList>
    </citation>
    <scope>NUCLEOTIDE SEQUENCE</scope>
    <source>
        <strain evidence="6">TB6</strain>
    </source>
</reference>
<dbReference type="InterPro" id="IPR002781">
    <property type="entry name" value="TM_pro_TauE-like"/>
</dbReference>
<dbReference type="AlphaFoldDB" id="A0AAJ4RDQ8"/>
<feature type="transmembrane region" description="Helical" evidence="5">
    <location>
        <begin position="194"/>
        <end position="214"/>
    </location>
</feature>
<dbReference type="RefSeq" id="WP_123351619.1">
    <property type="nucleotide sequence ID" value="NZ_CP027432.2"/>
</dbReference>
<protein>
    <recommendedName>
        <fullName evidence="5">Probable membrane transporter protein</fullName>
    </recommendedName>
</protein>
<feature type="transmembrane region" description="Helical" evidence="5">
    <location>
        <begin position="96"/>
        <end position="116"/>
    </location>
</feature>
<reference evidence="7 8" key="2">
    <citation type="submission" date="2018-11" db="EMBL/GenBank/DDBJ databases">
        <title>Genomic Encyclopedia of Type Strains, Phase IV (KMG-IV): sequencing the most valuable type-strain genomes for metagenomic binning, comparative biology and taxonomic classification.</title>
        <authorList>
            <person name="Goeker M."/>
        </authorList>
    </citation>
    <scope>NUCLEOTIDE SEQUENCE [LARGE SCALE GENOMIC DNA]</scope>
    <source>
        <strain evidence="7 8">DSM 27783</strain>
    </source>
</reference>
<evidence type="ECO:0000256" key="5">
    <source>
        <dbReference type="RuleBase" id="RU363041"/>
    </source>
</evidence>
<evidence type="ECO:0000256" key="2">
    <source>
        <dbReference type="ARBA" id="ARBA00022692"/>
    </source>
</evidence>
<dbReference type="EMBL" id="RJVK01000001">
    <property type="protein sequence ID" value="ROR40706.1"/>
    <property type="molecule type" value="Genomic_DNA"/>
</dbReference>
<feature type="transmembrane region" description="Helical" evidence="5">
    <location>
        <begin position="6"/>
        <end position="32"/>
    </location>
</feature>
<dbReference type="PANTHER" id="PTHR43701:SF2">
    <property type="entry name" value="MEMBRANE TRANSPORTER PROTEIN YJNA-RELATED"/>
    <property type="match status" value="1"/>
</dbReference>
<evidence type="ECO:0000313" key="6">
    <source>
        <dbReference type="EMBL" id="QCI28567.1"/>
    </source>
</evidence>
<dbReference type="Pfam" id="PF01925">
    <property type="entry name" value="TauE"/>
    <property type="match status" value="1"/>
</dbReference>
<keyword evidence="4 5" id="KW-0472">Membrane</keyword>
<evidence type="ECO:0000313" key="7">
    <source>
        <dbReference type="EMBL" id="ROR40706.1"/>
    </source>
</evidence>
<organism evidence="7 8">
    <name type="scientific">Caminibacter pacificus</name>
    <dbReference type="NCBI Taxonomy" id="1424653"/>
    <lineage>
        <taxon>Bacteria</taxon>
        <taxon>Pseudomonadati</taxon>
        <taxon>Campylobacterota</taxon>
        <taxon>Epsilonproteobacteria</taxon>
        <taxon>Nautiliales</taxon>
        <taxon>Nautiliaceae</taxon>
        <taxon>Caminibacter</taxon>
    </lineage>
</organism>
<keyword evidence="5" id="KW-1003">Cell membrane</keyword>
<evidence type="ECO:0000256" key="1">
    <source>
        <dbReference type="ARBA" id="ARBA00004141"/>
    </source>
</evidence>
<feature type="transmembrane region" description="Helical" evidence="5">
    <location>
        <begin position="69"/>
        <end position="89"/>
    </location>
</feature>
<dbReference type="Proteomes" id="UP000272781">
    <property type="component" value="Unassembled WGS sequence"/>
</dbReference>
<keyword evidence="3 5" id="KW-1133">Transmembrane helix</keyword>